<gene>
    <name evidence="3" type="ORF">OS242_19985</name>
</gene>
<accession>A0ABT3X5K9</accession>
<proteinExistence type="inferred from homology"/>
<dbReference type="PROSITE" id="PS00166">
    <property type="entry name" value="ENOYL_COA_HYDRATASE"/>
    <property type="match status" value="1"/>
</dbReference>
<dbReference type="InterPro" id="IPR018376">
    <property type="entry name" value="Enoyl-CoA_hyd/isom_CS"/>
</dbReference>
<dbReference type="InterPro" id="IPR014748">
    <property type="entry name" value="Enoyl-CoA_hydra_C"/>
</dbReference>
<keyword evidence="4" id="KW-1185">Reference proteome</keyword>
<dbReference type="InterPro" id="IPR029045">
    <property type="entry name" value="ClpP/crotonase-like_dom_sf"/>
</dbReference>
<sequence>MYETILYQLEDGVLTITLNRPDVMNAYNQQMGDELYDALKKAELDDNVRAVVLTGTGRAFCSGQDLNDRGDVNLTTNLTNSVRERYNPLIIRMQTMRKPIIASVNGAAAGAGCSFALAADLRIVSDKSKFTLAFCKIGLVPDSGASYFLTRLVGTGKAMELALTGDVIDANEALRIGMVNKVVPADELEAATKEFAKRLANGPTYSLGLTKRAIYQGAESDLLTALELEAQYQGMAGRSHDFLEGVTAFKEKRAPEFKGR</sequence>
<dbReference type="PANTHER" id="PTHR43802">
    <property type="entry name" value="ENOYL-COA HYDRATASE"/>
    <property type="match status" value="1"/>
</dbReference>
<dbReference type="EMBL" id="JAPMLT010000017">
    <property type="protein sequence ID" value="MCX7572191.1"/>
    <property type="molecule type" value="Genomic_DNA"/>
</dbReference>
<dbReference type="CDD" id="cd06558">
    <property type="entry name" value="crotonase-like"/>
    <property type="match status" value="1"/>
</dbReference>
<dbReference type="Gene3D" id="3.90.226.10">
    <property type="entry name" value="2-enoyl-CoA Hydratase, Chain A, domain 1"/>
    <property type="match status" value="1"/>
</dbReference>
<dbReference type="SUPFAM" id="SSF52096">
    <property type="entry name" value="ClpP/crotonase"/>
    <property type="match status" value="1"/>
</dbReference>
<protein>
    <submittedName>
        <fullName evidence="3">Enoyl-CoA hydratase-related protein</fullName>
    </submittedName>
</protein>
<evidence type="ECO:0000256" key="1">
    <source>
        <dbReference type="ARBA" id="ARBA00005254"/>
    </source>
</evidence>
<dbReference type="RefSeq" id="WP_267153442.1">
    <property type="nucleotide sequence ID" value="NZ_JAPMLT010000017.1"/>
</dbReference>
<evidence type="ECO:0000256" key="2">
    <source>
        <dbReference type="RuleBase" id="RU003707"/>
    </source>
</evidence>
<dbReference type="PANTHER" id="PTHR43802:SF1">
    <property type="entry name" value="IP11341P-RELATED"/>
    <property type="match status" value="1"/>
</dbReference>
<organism evidence="3 4">
    <name type="scientific">Tumebacillus lacus</name>
    <dbReference type="NCBI Taxonomy" id="2995335"/>
    <lineage>
        <taxon>Bacteria</taxon>
        <taxon>Bacillati</taxon>
        <taxon>Bacillota</taxon>
        <taxon>Bacilli</taxon>
        <taxon>Bacillales</taxon>
        <taxon>Alicyclobacillaceae</taxon>
        <taxon>Tumebacillus</taxon>
    </lineage>
</organism>
<comment type="similarity">
    <text evidence="1 2">Belongs to the enoyl-CoA hydratase/isomerase family.</text>
</comment>
<comment type="caution">
    <text evidence="3">The sequence shown here is derived from an EMBL/GenBank/DDBJ whole genome shotgun (WGS) entry which is preliminary data.</text>
</comment>
<dbReference type="Pfam" id="PF00378">
    <property type="entry name" value="ECH_1"/>
    <property type="match status" value="1"/>
</dbReference>
<reference evidence="3 4" key="1">
    <citation type="submission" date="2022-11" db="EMBL/GenBank/DDBJ databases">
        <title>Study of microbial diversity in lake waters.</title>
        <authorList>
            <person name="Zhang J."/>
        </authorList>
    </citation>
    <scope>NUCLEOTIDE SEQUENCE [LARGE SCALE GENOMIC DNA]</scope>
    <source>
        <strain evidence="3 4">DT12</strain>
    </source>
</reference>
<dbReference type="Gene3D" id="1.10.12.10">
    <property type="entry name" value="Lyase 2-enoyl-coa Hydratase, Chain A, domain 2"/>
    <property type="match status" value="1"/>
</dbReference>
<evidence type="ECO:0000313" key="3">
    <source>
        <dbReference type="EMBL" id="MCX7572191.1"/>
    </source>
</evidence>
<dbReference type="Proteomes" id="UP001208017">
    <property type="component" value="Unassembled WGS sequence"/>
</dbReference>
<dbReference type="InterPro" id="IPR001753">
    <property type="entry name" value="Enoyl-CoA_hydra/iso"/>
</dbReference>
<evidence type="ECO:0000313" key="4">
    <source>
        <dbReference type="Proteomes" id="UP001208017"/>
    </source>
</evidence>
<name>A0ABT3X5K9_9BACL</name>